<dbReference type="Pfam" id="PF05869">
    <property type="entry name" value="Dam"/>
    <property type="match status" value="1"/>
</dbReference>
<dbReference type="GO" id="GO:0003677">
    <property type="term" value="F:DNA binding"/>
    <property type="evidence" value="ECO:0007669"/>
    <property type="project" value="InterPro"/>
</dbReference>
<evidence type="ECO:0000313" key="1">
    <source>
        <dbReference type="EMBL" id="QJA97011.1"/>
    </source>
</evidence>
<dbReference type="EMBL" id="MT143454">
    <property type="protein sequence ID" value="QJA97011.1"/>
    <property type="molecule type" value="Genomic_DNA"/>
</dbReference>
<name>A0A6M3LVQ0_9ZZZZ</name>
<accession>A0A6M3LVQ0</accession>
<dbReference type="PROSITE" id="PS00092">
    <property type="entry name" value="N6_MTASE"/>
    <property type="match status" value="1"/>
</dbReference>
<sequence length="157" mass="18203">MDIHYSSQDTNWSTPEDFFRMLDHEFHFTLDPCATTENAKCKKFYTKATNGLFASWAGEIVFMNPPYGREIAKWVKKAYIEATQGGATVVCLIPSRTDTRWWHDYIMKANEIRYIKGRLKFGESKNSAPFPSAVAIFRPQFMPNYSLHHNTKECVMS</sequence>
<dbReference type="GO" id="GO:0032259">
    <property type="term" value="P:methylation"/>
    <property type="evidence" value="ECO:0007669"/>
    <property type="project" value="UniProtKB-KW"/>
</dbReference>
<dbReference type="GO" id="GO:0009307">
    <property type="term" value="P:DNA restriction-modification system"/>
    <property type="evidence" value="ECO:0007669"/>
    <property type="project" value="InterPro"/>
</dbReference>
<keyword evidence="1" id="KW-0808">Transferase</keyword>
<protein>
    <submittedName>
        <fullName evidence="1">Putative methyltransferase</fullName>
    </submittedName>
</protein>
<dbReference type="InterPro" id="IPR008593">
    <property type="entry name" value="Dam_MeTrfase"/>
</dbReference>
<organism evidence="1">
    <name type="scientific">viral metagenome</name>
    <dbReference type="NCBI Taxonomy" id="1070528"/>
    <lineage>
        <taxon>unclassified sequences</taxon>
        <taxon>metagenomes</taxon>
        <taxon>organismal metagenomes</taxon>
    </lineage>
</organism>
<reference evidence="1" key="1">
    <citation type="submission" date="2020-03" db="EMBL/GenBank/DDBJ databases">
        <title>The deep terrestrial virosphere.</title>
        <authorList>
            <person name="Holmfeldt K."/>
            <person name="Nilsson E."/>
            <person name="Simone D."/>
            <person name="Lopez-Fernandez M."/>
            <person name="Wu X."/>
            <person name="de Brujin I."/>
            <person name="Lundin D."/>
            <person name="Andersson A."/>
            <person name="Bertilsson S."/>
            <person name="Dopson M."/>
        </authorList>
    </citation>
    <scope>NUCLEOTIDE SEQUENCE</scope>
    <source>
        <strain evidence="1">MM415B06840</strain>
    </source>
</reference>
<keyword evidence="1" id="KW-0489">Methyltransferase</keyword>
<proteinExistence type="predicted"/>
<dbReference type="AlphaFoldDB" id="A0A6M3LVQ0"/>
<dbReference type="InterPro" id="IPR002052">
    <property type="entry name" value="DNA_methylase_N6_adenine_CS"/>
</dbReference>
<gene>
    <name evidence="1" type="ORF">MM415B06840_0006</name>
</gene>
<dbReference type="GO" id="GO:0009007">
    <property type="term" value="F:site-specific DNA-methyltransferase (adenine-specific) activity"/>
    <property type="evidence" value="ECO:0007669"/>
    <property type="project" value="InterPro"/>
</dbReference>